<keyword evidence="3" id="KW-1185">Reference proteome</keyword>
<evidence type="ECO:0000313" key="2">
    <source>
        <dbReference type="EMBL" id="KAK7479887.1"/>
    </source>
</evidence>
<evidence type="ECO:0000256" key="1">
    <source>
        <dbReference type="SAM" id="MobiDB-lite"/>
    </source>
</evidence>
<feature type="region of interest" description="Disordered" evidence="1">
    <location>
        <begin position="111"/>
        <end position="143"/>
    </location>
</feature>
<reference evidence="2 3" key="1">
    <citation type="journal article" date="2023" name="Sci. Data">
        <title>Genome assembly of the Korean intertidal mud-creeper Batillaria attramentaria.</title>
        <authorList>
            <person name="Patra A.K."/>
            <person name="Ho P.T."/>
            <person name="Jun S."/>
            <person name="Lee S.J."/>
            <person name="Kim Y."/>
            <person name="Won Y.J."/>
        </authorList>
    </citation>
    <scope>NUCLEOTIDE SEQUENCE [LARGE SCALE GENOMIC DNA]</scope>
    <source>
        <strain evidence="2">Wonlab-2016</strain>
    </source>
</reference>
<evidence type="ECO:0000313" key="3">
    <source>
        <dbReference type="Proteomes" id="UP001519460"/>
    </source>
</evidence>
<dbReference type="AlphaFoldDB" id="A0ABD0JXU6"/>
<protein>
    <submittedName>
        <fullName evidence="2">Uncharacterized protein</fullName>
    </submittedName>
</protein>
<accession>A0ABD0JXU6</accession>
<feature type="region of interest" description="Disordered" evidence="1">
    <location>
        <begin position="1"/>
        <end position="60"/>
    </location>
</feature>
<organism evidence="2 3">
    <name type="scientific">Batillaria attramentaria</name>
    <dbReference type="NCBI Taxonomy" id="370345"/>
    <lineage>
        <taxon>Eukaryota</taxon>
        <taxon>Metazoa</taxon>
        <taxon>Spiralia</taxon>
        <taxon>Lophotrochozoa</taxon>
        <taxon>Mollusca</taxon>
        <taxon>Gastropoda</taxon>
        <taxon>Caenogastropoda</taxon>
        <taxon>Sorbeoconcha</taxon>
        <taxon>Cerithioidea</taxon>
        <taxon>Batillariidae</taxon>
        <taxon>Batillaria</taxon>
    </lineage>
</organism>
<dbReference type="EMBL" id="JACVVK020000293">
    <property type="protein sequence ID" value="KAK7479887.1"/>
    <property type="molecule type" value="Genomic_DNA"/>
</dbReference>
<comment type="caution">
    <text evidence="2">The sequence shown here is derived from an EMBL/GenBank/DDBJ whole genome shotgun (WGS) entry which is preliminary data.</text>
</comment>
<gene>
    <name evidence="2" type="ORF">BaRGS_00028877</name>
</gene>
<sequence length="143" mass="15619">MGKWRGNSLDHGLDRSSPGDNASPLPPSAKINCDVGKHTKPAQNSKPGEGRRGGKVPAASSTSVLLLANKGEELAQSQGDECWALSEEFRLSPRNLSPDPNVKVARAKWAVAGQKKQDELPNISRKRTRKYSKKQQKHHCKNS</sequence>
<dbReference type="Proteomes" id="UP001519460">
    <property type="component" value="Unassembled WGS sequence"/>
</dbReference>
<feature type="compositionally biased region" description="Basic residues" evidence="1">
    <location>
        <begin position="124"/>
        <end position="143"/>
    </location>
</feature>
<name>A0ABD0JXU6_9CAEN</name>
<proteinExistence type="predicted"/>